<reference evidence="5" key="1">
    <citation type="journal article" date="2019" name="Int. J. Syst. Evol. Microbiol.">
        <title>The Global Catalogue of Microorganisms (GCM) 10K type strain sequencing project: providing services to taxonomists for standard genome sequencing and annotation.</title>
        <authorList>
            <consortium name="The Broad Institute Genomics Platform"/>
            <consortium name="The Broad Institute Genome Sequencing Center for Infectious Disease"/>
            <person name="Wu L."/>
            <person name="Ma J."/>
        </authorList>
    </citation>
    <scope>NUCLEOTIDE SEQUENCE [LARGE SCALE GENOMIC DNA]</scope>
    <source>
        <strain evidence="5">KCTC 42087</strain>
    </source>
</reference>
<dbReference type="InterPro" id="IPR050745">
    <property type="entry name" value="Multifunctional_regulatory"/>
</dbReference>
<keyword evidence="1" id="KW-0677">Repeat</keyword>
<name>A0ABW1A7T5_9ACTN</name>
<proteinExistence type="predicted"/>
<dbReference type="PANTHER" id="PTHR24189">
    <property type="entry name" value="MYOTROPHIN"/>
    <property type="match status" value="1"/>
</dbReference>
<dbReference type="InterPro" id="IPR002110">
    <property type="entry name" value="Ankyrin_rpt"/>
</dbReference>
<dbReference type="Pfam" id="PF12796">
    <property type="entry name" value="Ank_2"/>
    <property type="match status" value="1"/>
</dbReference>
<dbReference type="SUPFAM" id="SSF48403">
    <property type="entry name" value="Ankyrin repeat"/>
    <property type="match status" value="1"/>
</dbReference>
<protein>
    <submittedName>
        <fullName evidence="4">Ankyrin repeat domain-containing protein</fullName>
    </submittedName>
</protein>
<evidence type="ECO:0000256" key="1">
    <source>
        <dbReference type="ARBA" id="ARBA00022737"/>
    </source>
</evidence>
<dbReference type="RefSeq" id="WP_378287462.1">
    <property type="nucleotide sequence ID" value="NZ_JBHSON010000071.1"/>
</dbReference>
<organism evidence="4 5">
    <name type="scientific">Actinomadura rugatobispora</name>
    <dbReference type="NCBI Taxonomy" id="1994"/>
    <lineage>
        <taxon>Bacteria</taxon>
        <taxon>Bacillati</taxon>
        <taxon>Actinomycetota</taxon>
        <taxon>Actinomycetes</taxon>
        <taxon>Streptosporangiales</taxon>
        <taxon>Thermomonosporaceae</taxon>
        <taxon>Actinomadura</taxon>
    </lineage>
</organism>
<sequence length="590" mass="65404">MTGHLGQERADWRRIRRHAVPRWMIERATERRLAGDWRGACAAAGVDVALDVADVARRHSPLLAAALAEDLPHLVPDLLRWHLPRALHGRTTLATHRAVVLADYDQALQGEEVLNVCCGCPSHRLYVLTPTLVDGPQRLRLAFGTPPEAQISREVQRTDWSRLRHLWDARHTAGLLEHAGGVDRVPFFHADGTPLTASELPRADPGQDDPVRHTEWVTLLQDEGRVEAAYAAAGFDFDRATEQAGVQGDPADILGRLPTAPLRLRAELSGHRGRRFIDFRMPLPGRYSRCVRARATPEADGRMRLGMKIGVVKKPYEHATELPEASWRRLPDLDLLRAGLIGPDELHPLVRSALFPARPAPAGPVGPPVPEGPRPVRVRCGGQWHEVRGRDGVLRGPHGDEEYARERAVRALGGDVAGCFAVQRAWGERDGRLPKALRAQREALFLCVQHGDAPGVLNLLDAGVDPHARDGRGRTLLHHLHKVDDHTELLPRLLAAGLDLEARDHQDRTPLHSAVGEHGSEDLVRALLDEGARIDTLDALEKSLRSLIRRRNVMRGPGRAELLFLAERIRQECPGGLGEMVMYDSQGRMY</sequence>
<evidence type="ECO:0000313" key="5">
    <source>
        <dbReference type="Proteomes" id="UP001596074"/>
    </source>
</evidence>
<dbReference type="PROSITE" id="PS50088">
    <property type="entry name" value="ANK_REPEAT"/>
    <property type="match status" value="1"/>
</dbReference>
<evidence type="ECO:0000256" key="3">
    <source>
        <dbReference type="PROSITE-ProRule" id="PRU00023"/>
    </source>
</evidence>
<dbReference type="SMART" id="SM00248">
    <property type="entry name" value="ANK"/>
    <property type="match status" value="3"/>
</dbReference>
<accession>A0ABW1A7T5</accession>
<evidence type="ECO:0000313" key="4">
    <source>
        <dbReference type="EMBL" id="MFC5751534.1"/>
    </source>
</evidence>
<evidence type="ECO:0000256" key="2">
    <source>
        <dbReference type="ARBA" id="ARBA00023043"/>
    </source>
</evidence>
<dbReference type="Gene3D" id="1.25.40.20">
    <property type="entry name" value="Ankyrin repeat-containing domain"/>
    <property type="match status" value="1"/>
</dbReference>
<dbReference type="PANTHER" id="PTHR24189:SF71">
    <property type="entry name" value="ANKYRIN REPEAT DOMAIN 39"/>
    <property type="match status" value="1"/>
</dbReference>
<feature type="repeat" description="ANK" evidence="3">
    <location>
        <begin position="506"/>
        <end position="539"/>
    </location>
</feature>
<gene>
    <name evidence="4" type="ORF">ACFPZN_38450</name>
</gene>
<dbReference type="Proteomes" id="UP001596074">
    <property type="component" value="Unassembled WGS sequence"/>
</dbReference>
<comment type="caution">
    <text evidence="4">The sequence shown here is derived from an EMBL/GenBank/DDBJ whole genome shotgun (WGS) entry which is preliminary data.</text>
</comment>
<dbReference type="InterPro" id="IPR036770">
    <property type="entry name" value="Ankyrin_rpt-contain_sf"/>
</dbReference>
<dbReference type="EMBL" id="JBHSON010000071">
    <property type="protein sequence ID" value="MFC5751534.1"/>
    <property type="molecule type" value="Genomic_DNA"/>
</dbReference>
<dbReference type="PROSITE" id="PS50297">
    <property type="entry name" value="ANK_REP_REGION"/>
    <property type="match status" value="1"/>
</dbReference>
<keyword evidence="2 3" id="KW-0040">ANK repeat</keyword>
<keyword evidence="5" id="KW-1185">Reference proteome</keyword>